<dbReference type="SUPFAM" id="SSF46689">
    <property type="entry name" value="Homeodomain-like"/>
    <property type="match status" value="1"/>
</dbReference>
<gene>
    <name evidence="7" type="ORF">J2T09_005210</name>
</gene>
<feature type="domain" description="HTH tetR-type" evidence="6">
    <location>
        <begin position="25"/>
        <end position="85"/>
    </location>
</feature>
<evidence type="ECO:0000256" key="2">
    <source>
        <dbReference type="ARBA" id="ARBA00023125"/>
    </source>
</evidence>
<proteinExistence type="predicted"/>
<evidence type="ECO:0000256" key="5">
    <source>
        <dbReference type="SAM" id="MobiDB-lite"/>
    </source>
</evidence>
<dbReference type="InterPro" id="IPR050109">
    <property type="entry name" value="HTH-type_TetR-like_transc_reg"/>
</dbReference>
<keyword evidence="3" id="KW-0804">Transcription</keyword>
<evidence type="ECO:0000313" key="8">
    <source>
        <dbReference type="Proteomes" id="UP001241472"/>
    </source>
</evidence>
<evidence type="ECO:0000313" key="7">
    <source>
        <dbReference type="EMBL" id="MDP9840423.1"/>
    </source>
</evidence>
<dbReference type="RefSeq" id="WP_306839928.1">
    <property type="nucleotide sequence ID" value="NZ_JAUSRF010000026.1"/>
</dbReference>
<comment type="caution">
    <text evidence="7">The sequence shown here is derived from an EMBL/GenBank/DDBJ whole genome shotgun (WGS) entry which is preliminary data.</text>
</comment>
<dbReference type="Pfam" id="PF00440">
    <property type="entry name" value="TetR_N"/>
    <property type="match status" value="1"/>
</dbReference>
<reference evidence="7 8" key="1">
    <citation type="submission" date="2023-07" db="EMBL/GenBank/DDBJ databases">
        <title>Sorghum-associated microbial communities from plants grown in Nebraska, USA.</title>
        <authorList>
            <person name="Schachtman D."/>
        </authorList>
    </citation>
    <scope>NUCLEOTIDE SEQUENCE [LARGE SCALE GENOMIC DNA]</scope>
    <source>
        <strain evidence="7 8">DS1307</strain>
    </source>
</reference>
<dbReference type="Gene3D" id="1.10.357.10">
    <property type="entry name" value="Tetracycline Repressor, domain 2"/>
    <property type="match status" value="1"/>
</dbReference>
<keyword evidence="8" id="KW-1185">Reference proteome</keyword>
<protein>
    <submittedName>
        <fullName evidence="7">AcrR family transcriptional regulator</fullName>
    </submittedName>
</protein>
<dbReference type="EMBL" id="JAUSRF010000026">
    <property type="protein sequence ID" value="MDP9840423.1"/>
    <property type="molecule type" value="Genomic_DNA"/>
</dbReference>
<evidence type="ECO:0000256" key="4">
    <source>
        <dbReference type="PROSITE-ProRule" id="PRU00335"/>
    </source>
</evidence>
<feature type="region of interest" description="Disordered" evidence="5">
    <location>
        <begin position="1"/>
        <end position="20"/>
    </location>
</feature>
<dbReference type="InterPro" id="IPR041674">
    <property type="entry name" value="TetR_C_22"/>
</dbReference>
<name>A0ABT9Q288_9HYPH</name>
<dbReference type="InterPro" id="IPR009057">
    <property type="entry name" value="Homeodomain-like_sf"/>
</dbReference>
<dbReference type="InterPro" id="IPR001647">
    <property type="entry name" value="HTH_TetR"/>
</dbReference>
<feature type="compositionally biased region" description="Basic residues" evidence="5">
    <location>
        <begin position="1"/>
        <end position="18"/>
    </location>
</feature>
<dbReference type="PANTHER" id="PTHR30055">
    <property type="entry name" value="HTH-TYPE TRANSCRIPTIONAL REGULATOR RUTR"/>
    <property type="match status" value="1"/>
</dbReference>
<evidence type="ECO:0000256" key="1">
    <source>
        <dbReference type="ARBA" id="ARBA00023015"/>
    </source>
</evidence>
<keyword evidence="2 4" id="KW-0238">DNA-binding</keyword>
<dbReference type="Pfam" id="PF17928">
    <property type="entry name" value="TetR_C_22"/>
    <property type="match status" value="1"/>
</dbReference>
<feature type="DNA-binding region" description="H-T-H motif" evidence="4">
    <location>
        <begin position="48"/>
        <end position="67"/>
    </location>
</feature>
<dbReference type="Proteomes" id="UP001241472">
    <property type="component" value="Unassembled WGS sequence"/>
</dbReference>
<sequence length="232" mass="25976">MSIQRRPGKPPKKILRRVPKQERSKDRVSEILKVSADLIGERGIDAVTMKEIGSRSGGPIASVYQYFPDKEAIVASLYEQYVTETRFILKGALGNIHTAADAITAAELLVDAYYDVMRQGPSAIDIMNAIKASKLLGQQDVVETRRQVEDFLEATARFVQEGRHDQYKSTLLLLFNMADASVRLALMHPPQEGAEILEQFKDIVRAQASYFLLGRFPDQVTNPVHGARVRPH</sequence>
<dbReference type="PROSITE" id="PS50977">
    <property type="entry name" value="HTH_TETR_2"/>
    <property type="match status" value="1"/>
</dbReference>
<keyword evidence="1" id="KW-0805">Transcription regulation</keyword>
<evidence type="ECO:0000256" key="3">
    <source>
        <dbReference type="ARBA" id="ARBA00023163"/>
    </source>
</evidence>
<evidence type="ECO:0000259" key="6">
    <source>
        <dbReference type="PROSITE" id="PS50977"/>
    </source>
</evidence>
<dbReference type="PRINTS" id="PR00455">
    <property type="entry name" value="HTHTETR"/>
</dbReference>
<dbReference type="PANTHER" id="PTHR30055:SF234">
    <property type="entry name" value="HTH-TYPE TRANSCRIPTIONAL REGULATOR BETI"/>
    <property type="match status" value="1"/>
</dbReference>
<accession>A0ABT9Q288</accession>
<organism evidence="7 8">
    <name type="scientific">Neorhizobium huautlense</name>
    <dbReference type="NCBI Taxonomy" id="67774"/>
    <lineage>
        <taxon>Bacteria</taxon>
        <taxon>Pseudomonadati</taxon>
        <taxon>Pseudomonadota</taxon>
        <taxon>Alphaproteobacteria</taxon>
        <taxon>Hyphomicrobiales</taxon>
        <taxon>Rhizobiaceae</taxon>
        <taxon>Rhizobium/Agrobacterium group</taxon>
        <taxon>Neorhizobium</taxon>
    </lineage>
</organism>